<gene>
    <name evidence="4" type="primary">LOC100902570</name>
</gene>
<protein>
    <submittedName>
        <fullName evidence="4">Uncharacterized protein LOC100902570</fullName>
    </submittedName>
</protein>
<dbReference type="RefSeq" id="XP_003737162.1">
    <property type="nucleotide sequence ID" value="XM_003737114.2"/>
</dbReference>
<reference evidence="4" key="1">
    <citation type="submission" date="2025-08" db="UniProtKB">
        <authorList>
            <consortium name="RefSeq"/>
        </authorList>
    </citation>
    <scope>IDENTIFICATION</scope>
</reference>
<sequence length="279" mass="29418">MREQATTAILVALCILGSEAAPTFPPNGKTHSNAPLGILRLPQHQTACIVDVIQNNTDPESHIVSRDVEVLLTRCFAFPVPRCPAENPNCMMQESENTQDRSPLESVTEEFAREDPASASSTQMPSPSTSSPMSSEPSSGAARIDASSTEQSSRDDDFASSGPDARAETVGAPKKDESTSEKSAQDDGAMPSTEPHEGALTKDGPSTEDSARDDDGSGSTEDSTGINTTESSDGETTTEELGRGEDSLIESNSQARADLVGAPKKTSTEVPARMDDLAW</sequence>
<organism evidence="3 4">
    <name type="scientific">Galendromus occidentalis</name>
    <name type="common">western predatory mite</name>
    <dbReference type="NCBI Taxonomy" id="34638"/>
    <lineage>
        <taxon>Eukaryota</taxon>
        <taxon>Metazoa</taxon>
        <taxon>Ecdysozoa</taxon>
        <taxon>Arthropoda</taxon>
        <taxon>Chelicerata</taxon>
        <taxon>Arachnida</taxon>
        <taxon>Acari</taxon>
        <taxon>Parasitiformes</taxon>
        <taxon>Mesostigmata</taxon>
        <taxon>Gamasina</taxon>
        <taxon>Phytoseioidea</taxon>
        <taxon>Phytoseiidae</taxon>
        <taxon>Typhlodrominae</taxon>
        <taxon>Galendromus</taxon>
    </lineage>
</organism>
<feature type="signal peptide" evidence="2">
    <location>
        <begin position="1"/>
        <end position="20"/>
    </location>
</feature>
<accession>A0AAJ6QM07</accession>
<keyword evidence="3" id="KW-1185">Reference proteome</keyword>
<evidence type="ECO:0000256" key="2">
    <source>
        <dbReference type="SAM" id="SignalP"/>
    </source>
</evidence>
<dbReference type="Proteomes" id="UP000694867">
    <property type="component" value="Unplaced"/>
</dbReference>
<feature type="compositionally biased region" description="Low complexity" evidence="1">
    <location>
        <begin position="217"/>
        <end position="231"/>
    </location>
</feature>
<feature type="compositionally biased region" description="Basic and acidic residues" evidence="1">
    <location>
        <begin position="173"/>
        <end position="185"/>
    </location>
</feature>
<name>A0AAJ6QM07_9ACAR</name>
<keyword evidence="2" id="KW-0732">Signal</keyword>
<dbReference type="AlphaFoldDB" id="A0AAJ6QM07"/>
<dbReference type="KEGG" id="goe:100902570"/>
<feature type="compositionally biased region" description="Low complexity" evidence="1">
    <location>
        <begin position="117"/>
        <end position="139"/>
    </location>
</feature>
<evidence type="ECO:0000313" key="4">
    <source>
        <dbReference type="RefSeq" id="XP_003737162.1"/>
    </source>
</evidence>
<evidence type="ECO:0000313" key="3">
    <source>
        <dbReference type="Proteomes" id="UP000694867"/>
    </source>
</evidence>
<evidence type="ECO:0000256" key="1">
    <source>
        <dbReference type="SAM" id="MobiDB-lite"/>
    </source>
</evidence>
<feature type="chain" id="PRO_5042594093" evidence="2">
    <location>
        <begin position="21"/>
        <end position="279"/>
    </location>
</feature>
<proteinExistence type="predicted"/>
<feature type="region of interest" description="Disordered" evidence="1">
    <location>
        <begin position="86"/>
        <end position="279"/>
    </location>
</feature>
<dbReference type="GeneID" id="100902570"/>